<dbReference type="PANTHER" id="PTHR21198">
    <property type="entry name" value="GLUTAMATE RACEMASE"/>
    <property type="match status" value="1"/>
</dbReference>
<dbReference type="OrthoDB" id="9801055at2"/>
<dbReference type="GO" id="GO:0008360">
    <property type="term" value="P:regulation of cell shape"/>
    <property type="evidence" value="ECO:0007669"/>
    <property type="project" value="UniProtKB-KW"/>
</dbReference>
<dbReference type="EMBL" id="CZBU01000003">
    <property type="protein sequence ID" value="CUQ77288.1"/>
    <property type="molecule type" value="Genomic_DNA"/>
</dbReference>
<feature type="active site" description="Proton donor/acceptor" evidence="7">
    <location>
        <position position="182"/>
    </location>
</feature>
<evidence type="ECO:0000256" key="6">
    <source>
        <dbReference type="ARBA" id="ARBA00023316"/>
    </source>
</evidence>
<dbReference type="NCBIfam" id="TIGR00067">
    <property type="entry name" value="glut_race"/>
    <property type="match status" value="1"/>
</dbReference>
<evidence type="ECO:0000256" key="5">
    <source>
        <dbReference type="ARBA" id="ARBA00023235"/>
    </source>
</evidence>
<keyword evidence="5 7" id="KW-0413">Isomerase</keyword>
<evidence type="ECO:0000313" key="8">
    <source>
        <dbReference type="EMBL" id="CUQ77288.1"/>
    </source>
</evidence>
<keyword evidence="4 7" id="KW-0573">Peptidoglycan synthesis</keyword>
<accession>A0A174YZC1</accession>
<dbReference type="Proteomes" id="UP000284794">
    <property type="component" value="Unassembled WGS sequence"/>
</dbReference>
<sequence length="265" mass="29969">MKIGIFDSGIGGLSVLHQAMIIMPEADYIFYADVDNVPYGEKTKEEVRKLVDHAVGFLVDKGCQAIVLACNTATSAAISYLREKYKLPIIGIEPAVKPAVEHIHESGKRVMVVSTPVTAKGEKLKKLVDKYDNKHIVDVVALPKLVRFAQDDDFDSSDVTDYLKSEFAPYNLNDYSELVLGCTHFNYFKDSFSKLFPDDLEMVDGNTGVSNNLKNTVVKKGIFKEEDKGKKGTVEYYYSDRKMESEAEMKHIKKLHERLERMRQI</sequence>
<evidence type="ECO:0000256" key="3">
    <source>
        <dbReference type="ARBA" id="ARBA00022960"/>
    </source>
</evidence>
<feature type="active site" description="Proton donor/acceptor" evidence="7">
    <location>
        <position position="70"/>
    </location>
</feature>
<dbReference type="GO" id="GO:0071555">
    <property type="term" value="P:cell wall organization"/>
    <property type="evidence" value="ECO:0007669"/>
    <property type="project" value="UniProtKB-KW"/>
</dbReference>
<feature type="binding site" evidence="7">
    <location>
        <begin position="39"/>
        <end position="40"/>
    </location>
    <ligand>
        <name>substrate</name>
    </ligand>
</feature>
<dbReference type="EC" id="5.1.1.3" evidence="2 7"/>
<feature type="binding site" evidence="7">
    <location>
        <begin position="183"/>
        <end position="184"/>
    </location>
    <ligand>
        <name>substrate</name>
    </ligand>
</feature>
<evidence type="ECO:0000313" key="11">
    <source>
        <dbReference type="EMBL" id="RHD10107.1"/>
    </source>
</evidence>
<comment type="pathway">
    <text evidence="7">Cell wall biogenesis; peptidoglycan biosynthesis.</text>
</comment>
<comment type="similarity">
    <text evidence="7">Belongs to the aspartate/glutamate racemases family.</text>
</comment>
<dbReference type="UniPathway" id="UPA00219"/>
<keyword evidence="6 7" id="KW-0961">Cell wall biogenesis/degradation</keyword>
<dbReference type="InterPro" id="IPR004391">
    <property type="entry name" value="Glu_race"/>
</dbReference>
<dbReference type="Proteomes" id="UP000095621">
    <property type="component" value="Unassembled WGS sequence"/>
</dbReference>
<dbReference type="EMBL" id="QSIS01000003">
    <property type="protein sequence ID" value="RHD10107.1"/>
    <property type="molecule type" value="Genomic_DNA"/>
</dbReference>
<evidence type="ECO:0000313" key="13">
    <source>
        <dbReference type="Proteomes" id="UP000095780"/>
    </source>
</evidence>
<dbReference type="AlphaFoldDB" id="A0A174YZC1"/>
<evidence type="ECO:0000313" key="9">
    <source>
        <dbReference type="EMBL" id="CUQ81341.1"/>
    </source>
</evidence>
<reference evidence="12 13" key="1">
    <citation type="submission" date="2015-09" db="EMBL/GenBank/DDBJ databases">
        <authorList>
            <consortium name="Pathogen Informatics"/>
        </authorList>
    </citation>
    <scope>NUCLEOTIDE SEQUENCE [LARGE SCALE GENOMIC DNA]</scope>
    <source>
        <strain evidence="8 12">2789STDY5834875</strain>
        <strain evidence="9 13">2789STDY5834878</strain>
    </source>
</reference>
<dbReference type="Proteomes" id="UP000481964">
    <property type="component" value="Unassembled WGS sequence"/>
</dbReference>
<gene>
    <name evidence="8" type="primary">yrpC</name>
    <name evidence="7 10" type="synonym">murI</name>
    <name evidence="11" type="ORF">DW811_03410</name>
    <name evidence="8" type="ORF">ERS852490_01487</name>
    <name evidence="9" type="ORF">ERS852492_00716</name>
    <name evidence="10" type="ORF">GKE48_02700</name>
</gene>
<dbReference type="GO" id="GO:0009252">
    <property type="term" value="P:peptidoglycan biosynthetic process"/>
    <property type="evidence" value="ECO:0007669"/>
    <property type="project" value="UniProtKB-UniRule"/>
</dbReference>
<evidence type="ECO:0000256" key="4">
    <source>
        <dbReference type="ARBA" id="ARBA00022984"/>
    </source>
</evidence>
<organism evidence="8 12">
    <name type="scientific">Lachnospira eligens</name>
    <dbReference type="NCBI Taxonomy" id="39485"/>
    <lineage>
        <taxon>Bacteria</taxon>
        <taxon>Bacillati</taxon>
        <taxon>Bacillota</taxon>
        <taxon>Clostridia</taxon>
        <taxon>Lachnospirales</taxon>
        <taxon>Lachnospiraceae</taxon>
        <taxon>Lachnospira</taxon>
    </lineage>
</organism>
<comment type="function">
    <text evidence="7">Provides the (R)-glutamate required for cell wall biosynthesis.</text>
</comment>
<dbReference type="Proteomes" id="UP000095780">
    <property type="component" value="Unassembled WGS sequence"/>
</dbReference>
<feature type="binding site" evidence="7">
    <location>
        <begin position="71"/>
        <end position="72"/>
    </location>
    <ligand>
        <name>substrate</name>
    </ligand>
</feature>
<dbReference type="EMBL" id="CZBV01000002">
    <property type="protein sequence ID" value="CUQ81341.1"/>
    <property type="molecule type" value="Genomic_DNA"/>
</dbReference>
<dbReference type="InterPro" id="IPR015942">
    <property type="entry name" value="Asp/Glu/hydantoin_racemase"/>
</dbReference>
<evidence type="ECO:0000313" key="15">
    <source>
        <dbReference type="Proteomes" id="UP000481964"/>
    </source>
</evidence>
<dbReference type="PANTHER" id="PTHR21198:SF3">
    <property type="entry name" value="GLUTAMATE RACEMASE"/>
    <property type="match status" value="1"/>
</dbReference>
<evidence type="ECO:0000313" key="14">
    <source>
        <dbReference type="Proteomes" id="UP000284794"/>
    </source>
</evidence>
<evidence type="ECO:0000256" key="7">
    <source>
        <dbReference type="HAMAP-Rule" id="MF_00258"/>
    </source>
</evidence>
<evidence type="ECO:0000256" key="1">
    <source>
        <dbReference type="ARBA" id="ARBA00001602"/>
    </source>
</evidence>
<evidence type="ECO:0000313" key="12">
    <source>
        <dbReference type="Proteomes" id="UP000095621"/>
    </source>
</evidence>
<feature type="binding site" evidence="7">
    <location>
        <begin position="7"/>
        <end position="8"/>
    </location>
    <ligand>
        <name>substrate</name>
    </ligand>
</feature>
<dbReference type="Pfam" id="PF01177">
    <property type="entry name" value="Asp_Glu_race"/>
    <property type="match status" value="1"/>
</dbReference>
<dbReference type="RefSeq" id="WP_055215635.1">
    <property type="nucleotide sequence ID" value="NZ_CABIXW010000002.1"/>
</dbReference>
<comment type="catalytic activity">
    <reaction evidence="1 7">
        <text>L-glutamate = D-glutamate</text>
        <dbReference type="Rhea" id="RHEA:12813"/>
        <dbReference type="ChEBI" id="CHEBI:29985"/>
        <dbReference type="ChEBI" id="CHEBI:29986"/>
        <dbReference type="EC" id="5.1.1.3"/>
    </reaction>
</comment>
<dbReference type="GO" id="GO:0008881">
    <property type="term" value="F:glutamate racemase activity"/>
    <property type="evidence" value="ECO:0007669"/>
    <property type="project" value="UniProtKB-UniRule"/>
</dbReference>
<evidence type="ECO:0000256" key="2">
    <source>
        <dbReference type="ARBA" id="ARBA00013090"/>
    </source>
</evidence>
<dbReference type="EMBL" id="WKRD01000002">
    <property type="protein sequence ID" value="MSC56366.1"/>
    <property type="molecule type" value="Genomic_DNA"/>
</dbReference>
<keyword evidence="3 7" id="KW-0133">Cell shape</keyword>
<dbReference type="SUPFAM" id="SSF53681">
    <property type="entry name" value="Aspartate/glutamate racemase"/>
    <property type="match status" value="2"/>
</dbReference>
<dbReference type="PROSITE" id="PS00923">
    <property type="entry name" value="ASP_GLU_RACEMASE_1"/>
    <property type="match status" value="1"/>
</dbReference>
<dbReference type="InterPro" id="IPR001920">
    <property type="entry name" value="Asp/Glu_race"/>
</dbReference>
<protein>
    <recommendedName>
        <fullName evidence="2 7">Glutamate racemase</fullName>
        <ecNumber evidence="2 7">5.1.1.3</ecNumber>
    </recommendedName>
</protein>
<name>A0A174YZC1_9FIRM</name>
<dbReference type="Gene3D" id="3.40.50.1860">
    <property type="match status" value="2"/>
</dbReference>
<proteinExistence type="inferred from homology"/>
<dbReference type="HAMAP" id="MF_00258">
    <property type="entry name" value="Glu_racemase"/>
    <property type="match status" value="1"/>
</dbReference>
<reference evidence="10 15" key="3">
    <citation type="journal article" date="2019" name="Nat. Med.">
        <title>A library of human gut bacterial isolates paired with longitudinal multiomics data enables mechanistic microbiome research.</title>
        <authorList>
            <person name="Poyet M."/>
            <person name="Groussin M."/>
            <person name="Gibbons S.M."/>
            <person name="Avila-Pacheco J."/>
            <person name="Jiang X."/>
            <person name="Kearney S.M."/>
            <person name="Perrotta A.R."/>
            <person name="Berdy B."/>
            <person name="Zhao S."/>
            <person name="Lieberman T.D."/>
            <person name="Swanson P.K."/>
            <person name="Smith M."/>
            <person name="Roesemann S."/>
            <person name="Alexander J.E."/>
            <person name="Rich S.A."/>
            <person name="Livny J."/>
            <person name="Vlamakis H."/>
            <person name="Clish C."/>
            <person name="Bullock K."/>
            <person name="Deik A."/>
            <person name="Scott J."/>
            <person name="Pierce K.A."/>
            <person name="Xavier R.J."/>
            <person name="Alm E.J."/>
        </authorList>
    </citation>
    <scope>NUCLEOTIDE SEQUENCE [LARGE SCALE GENOMIC DNA]</scope>
    <source>
        <strain evidence="10 15">BIOML-A1</strain>
    </source>
</reference>
<reference evidence="11 14" key="2">
    <citation type="submission" date="2018-08" db="EMBL/GenBank/DDBJ databases">
        <title>A genome reference for cultivated species of the human gut microbiota.</title>
        <authorList>
            <person name="Zou Y."/>
            <person name="Xue W."/>
            <person name="Luo G."/>
        </authorList>
    </citation>
    <scope>NUCLEOTIDE SEQUENCE [LARGE SCALE GENOMIC DNA]</scope>
    <source>
        <strain evidence="11 14">AM32-2AC</strain>
    </source>
</reference>
<evidence type="ECO:0000313" key="10">
    <source>
        <dbReference type="EMBL" id="MSC56366.1"/>
    </source>
</evidence>
<dbReference type="InterPro" id="IPR018187">
    <property type="entry name" value="Asp/Glu_racemase_AS_1"/>
</dbReference>